<dbReference type="Proteomes" id="UP001165960">
    <property type="component" value="Unassembled WGS sequence"/>
</dbReference>
<keyword evidence="2" id="KW-1185">Reference proteome</keyword>
<reference evidence="1" key="1">
    <citation type="submission" date="2022-04" db="EMBL/GenBank/DDBJ databases">
        <title>Genome of the entomopathogenic fungus Entomophthora muscae.</title>
        <authorList>
            <person name="Elya C."/>
            <person name="Lovett B.R."/>
            <person name="Lee E."/>
            <person name="Macias A.M."/>
            <person name="Hajek A.E."/>
            <person name="De Bivort B.L."/>
            <person name="Kasson M.T."/>
            <person name="De Fine Licht H.H."/>
            <person name="Stajich J.E."/>
        </authorList>
    </citation>
    <scope>NUCLEOTIDE SEQUENCE</scope>
    <source>
        <strain evidence="1">Berkeley</strain>
    </source>
</reference>
<sequence>MILPIIKFTVFTLASFLLLLWLASPNLWLRLSSLARLVSDDPSSLLFFLGGLLTFEEAIVKSLTCDNLDFYSSESILSAPGAKVPPLSPPWMPDDKDSVPLQEMEILSSVTSYAPWLVAGFALMGLNSYFPQLSPVSFLWSPLRAAVPVIHWVASCPPLLHTITTHRINLALSLATALLFAVSPPKTEEYIEPICQLVHLQNVFLIS</sequence>
<name>A0ACC2RE99_9FUNG</name>
<protein>
    <submittedName>
        <fullName evidence="1">Uncharacterized protein</fullName>
    </submittedName>
</protein>
<gene>
    <name evidence="1" type="ORF">DSO57_1035711</name>
</gene>
<organism evidence="1 2">
    <name type="scientific">Entomophthora muscae</name>
    <dbReference type="NCBI Taxonomy" id="34485"/>
    <lineage>
        <taxon>Eukaryota</taxon>
        <taxon>Fungi</taxon>
        <taxon>Fungi incertae sedis</taxon>
        <taxon>Zoopagomycota</taxon>
        <taxon>Entomophthoromycotina</taxon>
        <taxon>Entomophthoromycetes</taxon>
        <taxon>Entomophthorales</taxon>
        <taxon>Entomophthoraceae</taxon>
        <taxon>Entomophthora</taxon>
    </lineage>
</organism>
<dbReference type="EMBL" id="QTSX02007423">
    <property type="protein sequence ID" value="KAJ9048369.1"/>
    <property type="molecule type" value="Genomic_DNA"/>
</dbReference>
<comment type="caution">
    <text evidence="1">The sequence shown here is derived from an EMBL/GenBank/DDBJ whole genome shotgun (WGS) entry which is preliminary data.</text>
</comment>
<accession>A0ACC2RE99</accession>
<proteinExistence type="predicted"/>
<evidence type="ECO:0000313" key="1">
    <source>
        <dbReference type="EMBL" id="KAJ9048369.1"/>
    </source>
</evidence>
<evidence type="ECO:0000313" key="2">
    <source>
        <dbReference type="Proteomes" id="UP001165960"/>
    </source>
</evidence>